<name>A0A7C5N654_9GAMM</name>
<gene>
    <name evidence="1" type="ORF">ENJ98_01170</name>
</gene>
<dbReference type="Proteomes" id="UP000886100">
    <property type="component" value="Unassembled WGS sequence"/>
</dbReference>
<accession>A0A7C5N654</accession>
<dbReference type="AlphaFoldDB" id="A0A7C5N654"/>
<protein>
    <submittedName>
        <fullName evidence="1">Long-chain fatty acid--CoA ligase</fullName>
    </submittedName>
</protein>
<sequence length="70" mass="7986">KMVHGRVLKRIQQALKDFPGYAKIRKVHLSLEPWSIEEGLITPTLKVKRPKVLERFAGEVEAMYSDGPAQ</sequence>
<organism evidence="1">
    <name type="scientific">Thiolapillus brandeum</name>
    <dbReference type="NCBI Taxonomy" id="1076588"/>
    <lineage>
        <taxon>Bacteria</taxon>
        <taxon>Pseudomonadati</taxon>
        <taxon>Pseudomonadota</taxon>
        <taxon>Gammaproteobacteria</taxon>
        <taxon>Chromatiales</taxon>
        <taxon>Sedimenticolaceae</taxon>
        <taxon>Thiolapillus</taxon>
    </lineage>
</organism>
<dbReference type="GO" id="GO:0016874">
    <property type="term" value="F:ligase activity"/>
    <property type="evidence" value="ECO:0007669"/>
    <property type="project" value="UniProtKB-KW"/>
</dbReference>
<comment type="caution">
    <text evidence="1">The sequence shown here is derived from an EMBL/GenBank/DDBJ whole genome shotgun (WGS) entry which is preliminary data.</text>
</comment>
<keyword evidence="1" id="KW-0436">Ligase</keyword>
<dbReference type="EMBL" id="DROM01000075">
    <property type="protein sequence ID" value="HHH12825.1"/>
    <property type="molecule type" value="Genomic_DNA"/>
</dbReference>
<evidence type="ECO:0000313" key="1">
    <source>
        <dbReference type="EMBL" id="HHH12825.1"/>
    </source>
</evidence>
<feature type="non-terminal residue" evidence="1">
    <location>
        <position position="1"/>
    </location>
</feature>
<reference evidence="1" key="1">
    <citation type="journal article" date="2020" name="mSystems">
        <title>Genome- and Community-Level Interaction Insights into Carbon Utilization and Element Cycling Functions of Hydrothermarchaeota in Hydrothermal Sediment.</title>
        <authorList>
            <person name="Zhou Z."/>
            <person name="Liu Y."/>
            <person name="Xu W."/>
            <person name="Pan J."/>
            <person name="Luo Z.H."/>
            <person name="Li M."/>
        </authorList>
    </citation>
    <scope>NUCLEOTIDE SEQUENCE [LARGE SCALE GENOMIC DNA]</scope>
    <source>
        <strain evidence="1">HyVt-535</strain>
    </source>
</reference>
<proteinExistence type="predicted"/>